<reference evidence="1 2" key="1">
    <citation type="submission" date="2019-09" db="EMBL/GenBank/DDBJ databases">
        <title>Nitrincola iocasae sp. nov., a bacterium isolated from the sediment collected at a cold seep field in South China Sea.</title>
        <authorList>
            <person name="Zhang H."/>
            <person name="Wang H."/>
            <person name="Li C."/>
        </authorList>
    </citation>
    <scope>NUCLEOTIDE SEQUENCE [LARGE SCALE GENOMIC DNA]</scope>
    <source>
        <strain evidence="1 2">KXZD1103</strain>
    </source>
</reference>
<evidence type="ECO:0000313" key="2">
    <source>
        <dbReference type="Proteomes" id="UP000325606"/>
    </source>
</evidence>
<dbReference type="Proteomes" id="UP000325606">
    <property type="component" value="Chromosome"/>
</dbReference>
<protein>
    <submittedName>
        <fullName evidence="1">Uncharacterized protein</fullName>
    </submittedName>
</protein>
<proteinExistence type="predicted"/>
<evidence type="ECO:0000313" key="1">
    <source>
        <dbReference type="EMBL" id="QEW05629.1"/>
    </source>
</evidence>
<keyword evidence="2" id="KW-1185">Reference proteome</keyword>
<gene>
    <name evidence="1" type="ORF">F5I99_03515</name>
</gene>
<dbReference type="RefSeq" id="WP_151053673.1">
    <property type="nucleotide sequence ID" value="NZ_CP044222.1"/>
</dbReference>
<accession>A0A5J6LAJ4</accession>
<organism evidence="1 2">
    <name type="scientific">Nitrincola iocasae</name>
    <dbReference type="NCBI Taxonomy" id="2614693"/>
    <lineage>
        <taxon>Bacteria</taxon>
        <taxon>Pseudomonadati</taxon>
        <taxon>Pseudomonadota</taxon>
        <taxon>Gammaproteobacteria</taxon>
        <taxon>Oceanospirillales</taxon>
        <taxon>Oceanospirillaceae</taxon>
        <taxon>Nitrincola</taxon>
    </lineage>
</organism>
<dbReference type="EMBL" id="CP044222">
    <property type="protein sequence ID" value="QEW05629.1"/>
    <property type="molecule type" value="Genomic_DNA"/>
</dbReference>
<dbReference type="AlphaFoldDB" id="A0A5J6LAJ4"/>
<name>A0A5J6LAJ4_9GAMM</name>
<dbReference type="KEGG" id="nik:F5I99_03515"/>
<sequence>MAKRRWKHYQPSTLRDALKGCKDYARERHNLSSEQIAERMGLVDHWVLYKWIQTGRMPIPLLPVYEQVCGINLVSRWIAATAGKLLIDIPSGRSADAKDIQELQLQLHHVTGMLMAFYNGESNAEETLGGIQSALQSLAWHRGNVKQHAQPQLEF</sequence>